<protein>
    <submittedName>
        <fullName evidence="1">Uncharacterized protein</fullName>
    </submittedName>
</protein>
<keyword evidence="2" id="KW-1185">Reference proteome</keyword>
<comment type="caution">
    <text evidence="1">The sequence shown here is derived from an EMBL/GenBank/DDBJ whole genome shotgun (WGS) entry which is preliminary data.</text>
</comment>
<sequence length="109" mass="12892">MLLRSNNKLDCNKDVCIFNVKGFAVQRRNNFTRMMSDEQQNLYHFEINAKTMPRMKMARLYFKTSISSLLNNARQQQHQMQSNENIVACFTIDYIVKANNQPKLDDCTY</sequence>
<proteinExistence type="predicted"/>
<accession>A0A1Y3BS13</accession>
<dbReference type="OrthoDB" id="10492316at2759"/>
<dbReference type="AlphaFoldDB" id="A0A1Y3BS13"/>
<organism evidence="1 2">
    <name type="scientific">Euroglyphus maynei</name>
    <name type="common">Mayne's house dust mite</name>
    <dbReference type="NCBI Taxonomy" id="6958"/>
    <lineage>
        <taxon>Eukaryota</taxon>
        <taxon>Metazoa</taxon>
        <taxon>Ecdysozoa</taxon>
        <taxon>Arthropoda</taxon>
        <taxon>Chelicerata</taxon>
        <taxon>Arachnida</taxon>
        <taxon>Acari</taxon>
        <taxon>Acariformes</taxon>
        <taxon>Sarcoptiformes</taxon>
        <taxon>Astigmata</taxon>
        <taxon>Psoroptidia</taxon>
        <taxon>Analgoidea</taxon>
        <taxon>Pyroglyphidae</taxon>
        <taxon>Pyroglyphinae</taxon>
        <taxon>Euroglyphus</taxon>
    </lineage>
</organism>
<dbReference type="EMBL" id="MUJZ01002109">
    <property type="protein sequence ID" value="OTF83791.1"/>
    <property type="molecule type" value="Genomic_DNA"/>
</dbReference>
<gene>
    <name evidence="1" type="ORF">BLA29_007154</name>
</gene>
<reference evidence="1 2" key="1">
    <citation type="submission" date="2017-03" db="EMBL/GenBank/DDBJ databases">
        <title>Genome Survey of Euroglyphus maynei.</title>
        <authorList>
            <person name="Arlian L.G."/>
            <person name="Morgan M.S."/>
            <person name="Rider S.D."/>
        </authorList>
    </citation>
    <scope>NUCLEOTIDE SEQUENCE [LARGE SCALE GENOMIC DNA]</scope>
    <source>
        <strain evidence="1">Arlian Lab</strain>
        <tissue evidence="1">Whole body</tissue>
    </source>
</reference>
<name>A0A1Y3BS13_EURMA</name>
<evidence type="ECO:0000313" key="1">
    <source>
        <dbReference type="EMBL" id="OTF83791.1"/>
    </source>
</evidence>
<evidence type="ECO:0000313" key="2">
    <source>
        <dbReference type="Proteomes" id="UP000194236"/>
    </source>
</evidence>
<dbReference type="Proteomes" id="UP000194236">
    <property type="component" value="Unassembled WGS sequence"/>
</dbReference>